<dbReference type="Proteomes" id="UP001623290">
    <property type="component" value="Chromosome"/>
</dbReference>
<feature type="region of interest" description="Disordered" evidence="1">
    <location>
        <begin position="1"/>
        <end position="96"/>
    </location>
</feature>
<reference evidence="3 4" key="1">
    <citation type="submission" date="2023-09" db="EMBL/GenBank/DDBJ databases">
        <title>Thioclava shenzhenensis sp. nov., a multidrug resistant bacteria-antagonizing species isolated from coastal seawater.</title>
        <authorList>
            <person name="Long M."/>
        </authorList>
    </citation>
    <scope>NUCLEOTIDE SEQUENCE [LARGE SCALE GENOMIC DNA]</scope>
    <source>
        <strain evidence="3 4">FTW29</strain>
    </source>
</reference>
<dbReference type="Gene3D" id="2.170.16.10">
    <property type="entry name" value="Hedgehog/Intein (Hint) domain"/>
    <property type="match status" value="1"/>
</dbReference>
<accession>A0ABZ1E3C6</accession>
<organism evidence="3 4">
    <name type="scientific">Thioclava litoralis</name>
    <dbReference type="NCBI Taxonomy" id="3076557"/>
    <lineage>
        <taxon>Bacteria</taxon>
        <taxon>Pseudomonadati</taxon>
        <taxon>Pseudomonadota</taxon>
        <taxon>Alphaproteobacteria</taxon>
        <taxon>Rhodobacterales</taxon>
        <taxon>Paracoccaceae</taxon>
        <taxon>Thioclava</taxon>
    </lineage>
</organism>
<protein>
    <submittedName>
        <fullName evidence="3">Hint domain-containing protein</fullName>
    </submittedName>
</protein>
<evidence type="ECO:0000313" key="4">
    <source>
        <dbReference type="Proteomes" id="UP001623290"/>
    </source>
</evidence>
<evidence type="ECO:0000313" key="3">
    <source>
        <dbReference type="EMBL" id="WRY34620.1"/>
    </source>
</evidence>
<dbReference type="EMBL" id="CP135443">
    <property type="protein sequence ID" value="WRY34620.1"/>
    <property type="molecule type" value="Genomic_DNA"/>
</dbReference>
<dbReference type="RefSeq" id="WP_406721370.1">
    <property type="nucleotide sequence ID" value="NZ_CP135443.1"/>
</dbReference>
<keyword evidence="4" id="KW-1185">Reference proteome</keyword>
<evidence type="ECO:0000259" key="2">
    <source>
        <dbReference type="Pfam" id="PF13403"/>
    </source>
</evidence>
<gene>
    <name evidence="3" type="ORF">RPE78_04820</name>
</gene>
<feature type="compositionally biased region" description="Basic and acidic residues" evidence="1">
    <location>
        <begin position="73"/>
        <end position="86"/>
    </location>
</feature>
<proteinExistence type="predicted"/>
<dbReference type="SUPFAM" id="SSF51294">
    <property type="entry name" value="Hedgehog/intein (Hint) domain"/>
    <property type="match status" value="1"/>
</dbReference>
<dbReference type="InterPro" id="IPR036844">
    <property type="entry name" value="Hint_dom_sf"/>
</dbReference>
<evidence type="ECO:0000256" key="1">
    <source>
        <dbReference type="SAM" id="MobiDB-lite"/>
    </source>
</evidence>
<feature type="compositionally biased region" description="Polar residues" evidence="1">
    <location>
        <begin position="1"/>
        <end position="46"/>
    </location>
</feature>
<dbReference type="InterPro" id="IPR028992">
    <property type="entry name" value="Hedgehog/Intein_dom"/>
</dbReference>
<dbReference type="Pfam" id="PF13403">
    <property type="entry name" value="Hint_2"/>
    <property type="match status" value="1"/>
</dbReference>
<feature type="domain" description="Hedgehog/Intein (Hint)" evidence="2">
    <location>
        <begin position="90"/>
        <end position="234"/>
    </location>
</feature>
<sequence>MTQSNNNASNGTTQGNAQGASGQQDNCNSQSSDHQDACNSQPSSPQGHDDTCNTGGQGNSGSGTLPPDGNGGNHHEDDCNGSDDNHNGVPCFTPGAQIMTAQGPRRIEELRLGDQVVTRDNGLQAIRWLGARSLGAEALDAPALRPIRIPAGSLGDGLPAIDLLVSPQHRMLLRGPELQLAFSEDEMLIAATHLCGARGIHAIRPDSVTYIHMMFDHHEVVLANGVWSESFQPGCQVMGAMETAQRTEILTLFPALEGALEGGTPEQAYPAARASLKGPEAILARQMM</sequence>
<name>A0ABZ1E3C6_9RHOB</name>